<dbReference type="PANTHER" id="PTHR43014:SF4">
    <property type="entry name" value="PYRIDINE NUCLEOTIDE-DISULFIDE OXIDOREDUCTASE RCLA-RELATED"/>
    <property type="match status" value="1"/>
</dbReference>
<dbReference type="InterPro" id="IPR001100">
    <property type="entry name" value="Pyr_nuc-diS_OxRdtase"/>
</dbReference>
<dbReference type="GeneID" id="98798893"/>
<accession>A0A1X2B9Z1</accession>
<evidence type="ECO:0000256" key="2">
    <source>
        <dbReference type="ARBA" id="ARBA00022630"/>
    </source>
</evidence>
<proteinExistence type="inferred from homology"/>
<dbReference type="InterPro" id="IPR016156">
    <property type="entry name" value="FAD/NAD-linked_Rdtase_dimer_sf"/>
</dbReference>
<feature type="disulfide bond" description="Redox-active" evidence="10">
    <location>
        <begin position="51"/>
        <end position="56"/>
    </location>
</feature>
<evidence type="ECO:0000256" key="4">
    <source>
        <dbReference type="ARBA" id="ARBA00022857"/>
    </source>
</evidence>
<dbReference type="EMBL" id="RWKA01000003">
    <property type="protein sequence ID" value="TGB45347.1"/>
    <property type="molecule type" value="Genomic_DNA"/>
</dbReference>
<evidence type="ECO:0000256" key="5">
    <source>
        <dbReference type="ARBA" id="ARBA00023002"/>
    </source>
</evidence>
<evidence type="ECO:0000259" key="12">
    <source>
        <dbReference type="Pfam" id="PF02852"/>
    </source>
</evidence>
<feature type="binding site" evidence="9">
    <location>
        <begin position="140"/>
        <end position="142"/>
    </location>
    <ligand>
        <name>FAD</name>
        <dbReference type="ChEBI" id="CHEBI:57692"/>
    </ligand>
</feature>
<keyword evidence="5 11" id="KW-0560">Oxidoreductase</keyword>
<dbReference type="GO" id="GO:0050660">
    <property type="term" value="F:flavin adenine dinucleotide binding"/>
    <property type="evidence" value="ECO:0007669"/>
    <property type="project" value="TreeGrafter"/>
</dbReference>
<feature type="active site" description="Proton acceptor" evidence="8">
    <location>
        <position position="452"/>
    </location>
</feature>
<dbReference type="PRINTS" id="PR00411">
    <property type="entry name" value="PNDRDTASEI"/>
</dbReference>
<keyword evidence="15" id="KW-1185">Reference proteome</keyword>
<dbReference type="SUPFAM" id="SSF55424">
    <property type="entry name" value="FAD/NAD-linked reductases, dimerisation (C-terminal) domain"/>
    <property type="match status" value="1"/>
</dbReference>
<dbReference type="Proteomes" id="UP000297792">
    <property type="component" value="Unassembled WGS sequence"/>
</dbReference>
<protein>
    <submittedName>
        <fullName evidence="14">Pyridine nucleotide-disulfide oxidoreductase</fullName>
    </submittedName>
</protein>
<organism evidence="14 15">
    <name type="scientific">Mycolicibacterium peregrinum</name>
    <name type="common">Mycobacterium peregrinum</name>
    <dbReference type="NCBI Taxonomy" id="43304"/>
    <lineage>
        <taxon>Bacteria</taxon>
        <taxon>Bacillati</taxon>
        <taxon>Actinomycetota</taxon>
        <taxon>Actinomycetes</taxon>
        <taxon>Mycobacteriales</taxon>
        <taxon>Mycobacteriaceae</taxon>
        <taxon>Mycolicibacterium</taxon>
    </lineage>
</organism>
<feature type="binding site" evidence="9">
    <location>
        <position position="60"/>
    </location>
    <ligand>
        <name>FAD</name>
        <dbReference type="ChEBI" id="CHEBI:57692"/>
    </ligand>
</feature>
<keyword evidence="7 11" id="KW-0676">Redox-active center</keyword>
<evidence type="ECO:0000256" key="1">
    <source>
        <dbReference type="ARBA" id="ARBA00007532"/>
    </source>
</evidence>
<dbReference type="GO" id="GO:0016668">
    <property type="term" value="F:oxidoreductase activity, acting on a sulfur group of donors, NAD(P) as acceptor"/>
    <property type="evidence" value="ECO:0007669"/>
    <property type="project" value="InterPro"/>
</dbReference>
<evidence type="ECO:0000313" key="14">
    <source>
        <dbReference type="EMBL" id="TGB45347.1"/>
    </source>
</evidence>
<keyword evidence="3 9" id="KW-0274">FAD</keyword>
<dbReference type="Gene3D" id="3.50.50.60">
    <property type="entry name" value="FAD/NAD(P)-binding domain"/>
    <property type="match status" value="2"/>
</dbReference>
<dbReference type="GO" id="GO:0003955">
    <property type="term" value="F:NAD(P)H dehydrogenase (quinone) activity"/>
    <property type="evidence" value="ECO:0007669"/>
    <property type="project" value="TreeGrafter"/>
</dbReference>
<dbReference type="PIRSF" id="PIRSF000350">
    <property type="entry name" value="Mercury_reductase_MerA"/>
    <property type="match status" value="1"/>
</dbReference>
<dbReference type="Pfam" id="PF02852">
    <property type="entry name" value="Pyr_redox_dim"/>
    <property type="match status" value="1"/>
</dbReference>
<keyword evidence="6" id="KW-1015">Disulfide bond</keyword>
<dbReference type="InterPro" id="IPR012999">
    <property type="entry name" value="Pyr_OxRdtase_I_AS"/>
</dbReference>
<dbReference type="SUPFAM" id="SSF51905">
    <property type="entry name" value="FAD/NAD(P)-binding domain"/>
    <property type="match status" value="1"/>
</dbReference>
<dbReference type="Gene3D" id="3.30.390.30">
    <property type="match status" value="1"/>
</dbReference>
<evidence type="ECO:0000256" key="3">
    <source>
        <dbReference type="ARBA" id="ARBA00022827"/>
    </source>
</evidence>
<dbReference type="InterPro" id="IPR023753">
    <property type="entry name" value="FAD/NAD-binding_dom"/>
</dbReference>
<sequence>MEPSPAQKRIDADLLVIGFGKGGKTLAADMGKFGQHVVLVEESAAMYGGTCINTGCIPTKSMVYHGEQRVPGVSGASAYADGVASVERLTAGLRAVNLASLVRTATVLTGRARFVDAHSVVVSTDTGPVVVTAQRIVIGTGSTPVIPDLPGLHDCPVAVTSAELLRLAARPDRLVVLGGGYIGLEFASMYAGFGSAVTVLEQRPAVLANEDSDVAGAARSLLGDRGVDIITEASVVGVQTIMRPGGPPAARVEYLIHGGSATVDADNVLVALGRKPKTADLGLDLAGVEITDAGAIVVDDHRRTSAPHIFAVGDVNGGPQFTYISLDDYRIVLDQLTGAAAPRSASQRVAVPNCLFLTPPLGRVGLTESQARAAGYDIRVAASPVVELATVARARIVGQTAGMMKVVVDAATDQILGAALLCHDAQEIINLVALAMRHGITAAALRDEIYTHPSMAECFNQLLGMLT</sequence>
<name>A0A1X2B9Z1_MYCPR</name>
<dbReference type="OrthoDB" id="9800167at2"/>
<dbReference type="InterPro" id="IPR004099">
    <property type="entry name" value="Pyr_nucl-diS_OxRdtase_dimer"/>
</dbReference>
<dbReference type="FunFam" id="3.30.390.30:FF:000001">
    <property type="entry name" value="Dihydrolipoyl dehydrogenase"/>
    <property type="match status" value="1"/>
</dbReference>
<feature type="domain" description="FAD/NAD(P)-binding" evidence="13">
    <location>
        <begin position="13"/>
        <end position="324"/>
    </location>
</feature>
<feature type="binding site" evidence="9">
    <location>
        <position position="314"/>
    </location>
    <ligand>
        <name>FAD</name>
        <dbReference type="ChEBI" id="CHEBI:57692"/>
    </ligand>
</feature>
<feature type="domain" description="Pyridine nucleotide-disulphide oxidoreductase dimerisation" evidence="12">
    <location>
        <begin position="351"/>
        <end position="461"/>
    </location>
</feature>
<evidence type="ECO:0000256" key="8">
    <source>
        <dbReference type="PIRSR" id="PIRSR000350-2"/>
    </source>
</evidence>
<evidence type="ECO:0000256" key="10">
    <source>
        <dbReference type="PIRSR" id="PIRSR000350-4"/>
    </source>
</evidence>
<dbReference type="AlphaFoldDB" id="A0A1X2B9Z1"/>
<feature type="binding site" evidence="9">
    <location>
        <begin position="178"/>
        <end position="185"/>
    </location>
    <ligand>
        <name>NAD(+)</name>
        <dbReference type="ChEBI" id="CHEBI:57540"/>
    </ligand>
</feature>
<feature type="binding site" evidence="9">
    <location>
        <position position="273"/>
    </location>
    <ligand>
        <name>NAD(+)</name>
        <dbReference type="ChEBI" id="CHEBI:57540"/>
    </ligand>
</feature>
<comment type="cofactor">
    <cofactor evidence="9">
        <name>FAD</name>
        <dbReference type="ChEBI" id="CHEBI:57692"/>
    </cofactor>
    <text evidence="9">Binds 1 FAD per subunit.</text>
</comment>
<evidence type="ECO:0000256" key="6">
    <source>
        <dbReference type="ARBA" id="ARBA00023157"/>
    </source>
</evidence>
<dbReference type="PROSITE" id="PS00076">
    <property type="entry name" value="PYRIDINE_REDOX_1"/>
    <property type="match status" value="1"/>
</dbReference>
<gene>
    <name evidence="14" type="ORF">EJD98_07795</name>
</gene>
<dbReference type="PANTHER" id="PTHR43014">
    <property type="entry name" value="MERCURIC REDUCTASE"/>
    <property type="match status" value="1"/>
</dbReference>
<evidence type="ECO:0000259" key="13">
    <source>
        <dbReference type="Pfam" id="PF07992"/>
    </source>
</evidence>
<dbReference type="PRINTS" id="PR00368">
    <property type="entry name" value="FADPNR"/>
</dbReference>
<evidence type="ECO:0000256" key="11">
    <source>
        <dbReference type="RuleBase" id="RU003691"/>
    </source>
</evidence>
<feature type="binding site" evidence="9">
    <location>
        <position position="201"/>
    </location>
    <ligand>
        <name>NAD(+)</name>
        <dbReference type="ChEBI" id="CHEBI:57540"/>
    </ligand>
</feature>
<evidence type="ECO:0000313" key="15">
    <source>
        <dbReference type="Proteomes" id="UP000297792"/>
    </source>
</evidence>
<keyword evidence="9" id="KW-0520">NAD</keyword>
<keyword evidence="2 11" id="KW-0285">Flavoprotein</keyword>
<dbReference type="InterPro" id="IPR036188">
    <property type="entry name" value="FAD/NAD-bd_sf"/>
</dbReference>
<evidence type="ECO:0000256" key="7">
    <source>
        <dbReference type="ARBA" id="ARBA00023284"/>
    </source>
</evidence>
<reference evidence="14 15" key="1">
    <citation type="submission" date="2018-12" db="EMBL/GenBank/DDBJ databases">
        <title>Draft genome sequences of Mycolicibacterium peregrinum isolated from a pig with lymphadenitis and from soil on the same Japanese pig farm.</title>
        <authorList>
            <person name="Komatsu T."/>
            <person name="Ohya K."/>
            <person name="Sawai K."/>
            <person name="Odoi J.O."/>
            <person name="Otsu K."/>
            <person name="Ota A."/>
            <person name="Ito T."/>
            <person name="Kawai M."/>
            <person name="Maruyama F."/>
        </authorList>
    </citation>
    <scope>NUCLEOTIDE SEQUENCE [LARGE SCALE GENOMIC DNA]</scope>
    <source>
        <strain evidence="14 15">138</strain>
    </source>
</reference>
<evidence type="ECO:0000256" key="9">
    <source>
        <dbReference type="PIRSR" id="PIRSR000350-3"/>
    </source>
</evidence>
<keyword evidence="9" id="KW-0547">Nucleotide-binding</keyword>
<comment type="caution">
    <text evidence="14">The sequence shown here is derived from an EMBL/GenBank/DDBJ whole genome shotgun (WGS) entry which is preliminary data.</text>
</comment>
<keyword evidence="4" id="KW-0521">NADP</keyword>
<dbReference type="Pfam" id="PF07992">
    <property type="entry name" value="Pyr_redox_2"/>
    <property type="match status" value="1"/>
</dbReference>
<dbReference type="RefSeq" id="WP_055115399.1">
    <property type="nucleotide sequence ID" value="NZ_JACKTU010000023.1"/>
</dbReference>
<comment type="similarity">
    <text evidence="1 11">Belongs to the class-I pyridine nucleotide-disulfide oxidoreductase family.</text>
</comment>